<gene>
    <name evidence="1" type="ORF">CJ030_MR1G017593</name>
</gene>
<accession>A0A6A1WR70</accession>
<comment type="caution">
    <text evidence="1">The sequence shown here is derived from an EMBL/GenBank/DDBJ whole genome shotgun (WGS) entry which is preliminary data.</text>
</comment>
<keyword evidence="2" id="KW-1185">Reference proteome</keyword>
<evidence type="ECO:0000313" key="2">
    <source>
        <dbReference type="Proteomes" id="UP000516437"/>
    </source>
</evidence>
<proteinExistence type="predicted"/>
<reference evidence="1 2" key="1">
    <citation type="journal article" date="2019" name="Plant Biotechnol. J.">
        <title>The red bayberry genome and genetic basis of sex determination.</title>
        <authorList>
            <person name="Jia H.M."/>
            <person name="Jia H.J."/>
            <person name="Cai Q.L."/>
            <person name="Wang Y."/>
            <person name="Zhao H.B."/>
            <person name="Yang W.F."/>
            <person name="Wang G.Y."/>
            <person name="Li Y.H."/>
            <person name="Zhan D.L."/>
            <person name="Shen Y.T."/>
            <person name="Niu Q.F."/>
            <person name="Chang L."/>
            <person name="Qiu J."/>
            <person name="Zhao L."/>
            <person name="Xie H.B."/>
            <person name="Fu W.Y."/>
            <person name="Jin J."/>
            <person name="Li X.W."/>
            <person name="Jiao Y."/>
            <person name="Zhou C.C."/>
            <person name="Tu T."/>
            <person name="Chai C.Y."/>
            <person name="Gao J.L."/>
            <person name="Fan L.J."/>
            <person name="van de Weg E."/>
            <person name="Wang J.Y."/>
            <person name="Gao Z.S."/>
        </authorList>
    </citation>
    <scope>NUCLEOTIDE SEQUENCE [LARGE SCALE GENOMIC DNA]</scope>
    <source>
        <tissue evidence="1">Leaves</tissue>
    </source>
</reference>
<organism evidence="1 2">
    <name type="scientific">Morella rubra</name>
    <name type="common">Chinese bayberry</name>
    <dbReference type="NCBI Taxonomy" id="262757"/>
    <lineage>
        <taxon>Eukaryota</taxon>
        <taxon>Viridiplantae</taxon>
        <taxon>Streptophyta</taxon>
        <taxon>Embryophyta</taxon>
        <taxon>Tracheophyta</taxon>
        <taxon>Spermatophyta</taxon>
        <taxon>Magnoliopsida</taxon>
        <taxon>eudicotyledons</taxon>
        <taxon>Gunneridae</taxon>
        <taxon>Pentapetalae</taxon>
        <taxon>rosids</taxon>
        <taxon>fabids</taxon>
        <taxon>Fagales</taxon>
        <taxon>Myricaceae</taxon>
        <taxon>Morella</taxon>
    </lineage>
</organism>
<sequence>MLDKLPLLLTDYPLCIHASKVYTPNELAQLTLTTELGEISEAADATRVDGALMMVAKEFKTWEPKHRGNKRLKSVLEQRKKSAA</sequence>
<dbReference type="EMBL" id="RXIC02000019">
    <property type="protein sequence ID" value="KAB1227791.1"/>
    <property type="molecule type" value="Genomic_DNA"/>
</dbReference>
<dbReference type="Proteomes" id="UP000516437">
    <property type="component" value="Chromosome 1"/>
</dbReference>
<evidence type="ECO:0000313" key="1">
    <source>
        <dbReference type="EMBL" id="KAB1227791.1"/>
    </source>
</evidence>
<dbReference type="AlphaFoldDB" id="A0A6A1WR70"/>
<protein>
    <submittedName>
        <fullName evidence="1">Uncharacterized protein</fullName>
    </submittedName>
</protein>
<name>A0A6A1WR70_9ROSI</name>